<dbReference type="STRING" id="933852.A0A0C3AGH2"/>
<feature type="compositionally biased region" description="Basic and acidic residues" evidence="1">
    <location>
        <begin position="750"/>
        <end position="767"/>
    </location>
</feature>
<feature type="region of interest" description="Disordered" evidence="1">
    <location>
        <begin position="733"/>
        <end position="784"/>
    </location>
</feature>
<sequence length="1006" mass="109745">MFTLPKLPAQLPDAFGLLGDGAKLNFRTSETGVRRLAEYKNISPTDDAYWSQYLTLFDSASDVFTLISSNDIYRALLVCPQNVSTLLHYLISKLVMLKGDHTFPSPPPSISSTLNPLKSLPISITGNGNSRNPTKEALNCIRVLSRVLPVVFGLETGGSWEDEILWKKGATPRTSPGEYGASTAGETDDSNPQFVIEDEDDDEAHTPMLPRTPQTATGASQGGPSLAERLIDTLVDLLFCCGFTLPVKAQIDHHKFQHIIWEKGVGSTFTPSATSREQAYIDNNRTEVLRLLLVLLSKQIYNSPASNLTTPTRYAQYFVQKVPRKLVLTTLCSLLNVIVNSPLNQAQTGGISAGIAGVGKGISKGLNQLPYTQGWNGDDARESLISISVQALVVLLDYQSSSARDSVSSGGSLPVESAVMSPISPSTSHPPPMTPMSGQRPEDRAPSPKTNHFRYFLSKIHRPADLKYLLDGILAVLGEELIKRSGLLSMGLGALEGVGVKSRPTSSRPSMQEVLILLWKLFDINRKFRAYVVEGDRAVDVMALILCYCLELKDKPKSNGICRALSYMLQSLSAEPSFGTQLSHTPIRIALPSKWNVVGTAAEFFISAIYFIVSNSTTFGSSSNTGPSPGVFSSLYPALIISIANVAPYLKNLSVSSSNKLIHLAAAFADPRLLFAEEGNPRLVYFMLDAIVSILYRHPSENPNLLYSLLRTHVVFQDLGTLTLSQGLREIKRREEEEKETNSRVPGKRLSRDRDPLAEQAHEEKARMLAAEGLSSPSAEGLAHEAANSGPLANTLLTSSVDSLTIVSPSTGTSSWAEHGATSSSSLAEVSEKARGKMRQTTESVDVTSSVERAAAVAVGRNGFVPTQEWVTSWQQALPLDPILLTISELLPKIQEIQVSMNRQSTSPAALDFLRVVDFKSILPQRSPVSPRPFVWTDSSIVWLTSLIWGEVYVQNMSPLGIWNNTNVRLFYVKQAQAQPRQITETVSNVMGGFLGRRDSTNRGRA</sequence>
<evidence type="ECO:0000313" key="3">
    <source>
        <dbReference type="Proteomes" id="UP000054097"/>
    </source>
</evidence>
<dbReference type="AlphaFoldDB" id="A0A0C3AGH2"/>
<evidence type="ECO:0008006" key="4">
    <source>
        <dbReference type="Google" id="ProtNLM"/>
    </source>
</evidence>
<dbReference type="Proteomes" id="UP000054097">
    <property type="component" value="Unassembled WGS sequence"/>
</dbReference>
<dbReference type="PANTHER" id="PTHR21575">
    <property type="entry name" value="PROTEIN HID1"/>
    <property type="match status" value="1"/>
</dbReference>
<evidence type="ECO:0000313" key="2">
    <source>
        <dbReference type="EMBL" id="KIM23745.1"/>
    </source>
</evidence>
<feature type="region of interest" description="Disordered" evidence="1">
    <location>
        <begin position="171"/>
        <end position="223"/>
    </location>
</feature>
<organism evidence="2 3">
    <name type="scientific">Serendipita vermifera MAFF 305830</name>
    <dbReference type="NCBI Taxonomy" id="933852"/>
    <lineage>
        <taxon>Eukaryota</taxon>
        <taxon>Fungi</taxon>
        <taxon>Dikarya</taxon>
        <taxon>Basidiomycota</taxon>
        <taxon>Agaricomycotina</taxon>
        <taxon>Agaricomycetes</taxon>
        <taxon>Sebacinales</taxon>
        <taxon>Serendipitaceae</taxon>
        <taxon>Serendipita</taxon>
    </lineage>
</organism>
<dbReference type="Pfam" id="PF12722">
    <property type="entry name" value="Hid1"/>
    <property type="match status" value="2"/>
</dbReference>
<gene>
    <name evidence="2" type="ORF">M408DRAFT_249748</name>
</gene>
<dbReference type="InterPro" id="IPR026705">
    <property type="entry name" value="Hid-1/Ecm30"/>
</dbReference>
<evidence type="ECO:0000256" key="1">
    <source>
        <dbReference type="SAM" id="MobiDB-lite"/>
    </source>
</evidence>
<keyword evidence="3" id="KW-1185">Reference proteome</keyword>
<dbReference type="GO" id="GO:0016020">
    <property type="term" value="C:membrane"/>
    <property type="evidence" value="ECO:0007669"/>
    <property type="project" value="TreeGrafter"/>
</dbReference>
<reference evidence="2 3" key="1">
    <citation type="submission" date="2014-04" db="EMBL/GenBank/DDBJ databases">
        <authorList>
            <consortium name="DOE Joint Genome Institute"/>
            <person name="Kuo A."/>
            <person name="Zuccaro A."/>
            <person name="Kohler A."/>
            <person name="Nagy L.G."/>
            <person name="Floudas D."/>
            <person name="Copeland A."/>
            <person name="Barry K.W."/>
            <person name="Cichocki N."/>
            <person name="Veneault-Fourrey C."/>
            <person name="LaButti K."/>
            <person name="Lindquist E.A."/>
            <person name="Lipzen A."/>
            <person name="Lundell T."/>
            <person name="Morin E."/>
            <person name="Murat C."/>
            <person name="Sun H."/>
            <person name="Tunlid A."/>
            <person name="Henrissat B."/>
            <person name="Grigoriev I.V."/>
            <person name="Hibbett D.S."/>
            <person name="Martin F."/>
            <person name="Nordberg H.P."/>
            <person name="Cantor M.N."/>
            <person name="Hua S.X."/>
        </authorList>
    </citation>
    <scope>NUCLEOTIDE SEQUENCE [LARGE SCALE GENOMIC DNA]</scope>
    <source>
        <strain evidence="2 3">MAFF 305830</strain>
    </source>
</reference>
<dbReference type="OrthoDB" id="432953at2759"/>
<proteinExistence type="predicted"/>
<dbReference type="EMBL" id="KN824332">
    <property type="protein sequence ID" value="KIM23745.1"/>
    <property type="molecule type" value="Genomic_DNA"/>
</dbReference>
<reference evidence="3" key="2">
    <citation type="submission" date="2015-01" db="EMBL/GenBank/DDBJ databases">
        <title>Evolutionary Origins and Diversification of the Mycorrhizal Mutualists.</title>
        <authorList>
            <consortium name="DOE Joint Genome Institute"/>
            <consortium name="Mycorrhizal Genomics Consortium"/>
            <person name="Kohler A."/>
            <person name="Kuo A."/>
            <person name="Nagy L.G."/>
            <person name="Floudas D."/>
            <person name="Copeland A."/>
            <person name="Barry K.W."/>
            <person name="Cichocki N."/>
            <person name="Veneault-Fourrey C."/>
            <person name="LaButti K."/>
            <person name="Lindquist E.A."/>
            <person name="Lipzen A."/>
            <person name="Lundell T."/>
            <person name="Morin E."/>
            <person name="Murat C."/>
            <person name="Riley R."/>
            <person name="Ohm R."/>
            <person name="Sun H."/>
            <person name="Tunlid A."/>
            <person name="Henrissat B."/>
            <person name="Grigoriev I.V."/>
            <person name="Hibbett D.S."/>
            <person name="Martin F."/>
        </authorList>
    </citation>
    <scope>NUCLEOTIDE SEQUENCE [LARGE SCALE GENOMIC DNA]</scope>
    <source>
        <strain evidence="3">MAFF 305830</strain>
    </source>
</reference>
<feature type="compositionally biased region" description="Basic and acidic residues" evidence="1">
    <location>
        <begin position="733"/>
        <end position="742"/>
    </location>
</feature>
<feature type="region of interest" description="Disordered" evidence="1">
    <location>
        <begin position="418"/>
        <end position="448"/>
    </location>
</feature>
<feature type="compositionally biased region" description="Polar residues" evidence="1">
    <location>
        <begin position="212"/>
        <end position="223"/>
    </location>
</feature>
<name>A0A0C3AGH2_SERVB</name>
<accession>A0A0C3AGH2</accession>
<dbReference type="HOGENOM" id="CLU_007392_0_0_1"/>
<protein>
    <recommendedName>
        <fullName evidence="4">Dymeclin</fullName>
    </recommendedName>
</protein>
<dbReference type="GO" id="GO:0000138">
    <property type="term" value="C:Golgi trans cisterna"/>
    <property type="evidence" value="ECO:0007669"/>
    <property type="project" value="TreeGrafter"/>
</dbReference>
<feature type="region of interest" description="Disordered" evidence="1">
    <location>
        <begin position="809"/>
        <end position="846"/>
    </location>
</feature>
<dbReference type="GO" id="GO:0005797">
    <property type="term" value="C:Golgi medial cisterna"/>
    <property type="evidence" value="ECO:0007669"/>
    <property type="project" value="TreeGrafter"/>
</dbReference>
<dbReference type="PANTHER" id="PTHR21575:SF12">
    <property type="entry name" value="PROTEIN HID1"/>
    <property type="match status" value="1"/>
</dbReference>
<feature type="compositionally biased region" description="Polar residues" evidence="1">
    <location>
        <begin position="809"/>
        <end position="828"/>
    </location>
</feature>